<organism evidence="1 2">
    <name type="scientific">Mycena chlorophos</name>
    <name type="common">Agaric fungus</name>
    <name type="synonym">Agaricus chlorophos</name>
    <dbReference type="NCBI Taxonomy" id="658473"/>
    <lineage>
        <taxon>Eukaryota</taxon>
        <taxon>Fungi</taxon>
        <taxon>Dikarya</taxon>
        <taxon>Basidiomycota</taxon>
        <taxon>Agaricomycotina</taxon>
        <taxon>Agaricomycetes</taxon>
        <taxon>Agaricomycetidae</taxon>
        <taxon>Agaricales</taxon>
        <taxon>Marasmiineae</taxon>
        <taxon>Mycenaceae</taxon>
        <taxon>Mycena</taxon>
    </lineage>
</organism>
<comment type="caution">
    <text evidence="1">The sequence shown here is derived from an EMBL/GenBank/DDBJ whole genome shotgun (WGS) entry which is preliminary data.</text>
</comment>
<accession>A0A8H6T406</accession>
<reference evidence="1" key="1">
    <citation type="submission" date="2020-05" db="EMBL/GenBank/DDBJ databases">
        <title>Mycena genomes resolve the evolution of fungal bioluminescence.</title>
        <authorList>
            <person name="Tsai I.J."/>
        </authorList>
    </citation>
    <scope>NUCLEOTIDE SEQUENCE</scope>
    <source>
        <strain evidence="1">110903Hualien_Pintung</strain>
    </source>
</reference>
<dbReference type="SUPFAM" id="SSF81383">
    <property type="entry name" value="F-box domain"/>
    <property type="match status" value="1"/>
</dbReference>
<gene>
    <name evidence="1" type="ORF">HMN09_00602600</name>
</gene>
<dbReference type="EMBL" id="JACAZE010000007">
    <property type="protein sequence ID" value="KAF7310598.1"/>
    <property type="molecule type" value="Genomic_DNA"/>
</dbReference>
<evidence type="ECO:0000313" key="1">
    <source>
        <dbReference type="EMBL" id="KAF7310598.1"/>
    </source>
</evidence>
<sequence length="435" mass="48979">MTTQPTLLRLTMSCIVDIIPLEVLHEILLDAGPKGASAFSQTCRTCANGFVDAYFWRRLFCSLFDVPPIGESYDWQGQIARRIRAERDAARVAEISDDELQTVLETLIAVAGEISPESDEASLNVEWLDSVLRKSRILDGSLPPRQSRLADRLRAYVALSLDEETEENAGRLRLVRTQSRCFVYDLRNYSQANSWGPYLDGKVNWTHVKDVLYVVISNLREGPEMRLPMPPHGLDSLRAYSAPGKRSPEDWAGVEGTWHRYISFMDYRDLFAFNFGGALADSHNPAFFDRIHFREATRLIQMQLHLIPRENIQVAYNVPEPTYPDRPPLYFSGTTRGTTAPHITPTVQGVVYMDLEGNIRWKFVRAVLCTSIQMGSPQWTSEGVQLGAVGSAMGIGGNWSAWAHDRDDPVGPFWAWKVSSATEDDITKAQPFHGV</sequence>
<dbReference type="AlphaFoldDB" id="A0A8H6T406"/>
<dbReference type="InterPro" id="IPR036047">
    <property type="entry name" value="F-box-like_dom_sf"/>
</dbReference>
<proteinExistence type="predicted"/>
<evidence type="ECO:0000313" key="2">
    <source>
        <dbReference type="Proteomes" id="UP000613580"/>
    </source>
</evidence>
<protein>
    <submittedName>
        <fullName evidence="1">F-box domain-containing protein</fullName>
    </submittedName>
</protein>
<name>A0A8H6T406_MYCCL</name>
<keyword evidence="2" id="KW-1185">Reference proteome</keyword>
<dbReference type="OrthoDB" id="3226064at2759"/>
<dbReference type="Proteomes" id="UP000613580">
    <property type="component" value="Unassembled WGS sequence"/>
</dbReference>